<sequence>MRKIDNTVSLPYWDSRLDYAMSGPATTILFSTYFFGNGFGLVTTGPFANWDAGSFGKLRRNIGGDSKLFSRDDIRAVLKRCKTSEITFPTATLKTDFEYFHGGPHNWVGGQMSGLDSSSTAYGKGFASANQLNVNRRLIPS</sequence>
<dbReference type="Gene3D" id="1.10.1280.10">
    <property type="entry name" value="Di-copper center containing domain from catechol oxidase"/>
    <property type="match status" value="1"/>
</dbReference>
<keyword evidence="3" id="KW-1185">Reference proteome</keyword>
<organism evidence="2 3">
    <name type="scientific">Dreissena polymorpha</name>
    <name type="common">Zebra mussel</name>
    <name type="synonym">Mytilus polymorpha</name>
    <dbReference type="NCBI Taxonomy" id="45954"/>
    <lineage>
        <taxon>Eukaryota</taxon>
        <taxon>Metazoa</taxon>
        <taxon>Spiralia</taxon>
        <taxon>Lophotrochozoa</taxon>
        <taxon>Mollusca</taxon>
        <taxon>Bivalvia</taxon>
        <taxon>Autobranchia</taxon>
        <taxon>Heteroconchia</taxon>
        <taxon>Euheterodonta</taxon>
        <taxon>Imparidentia</taxon>
        <taxon>Neoheterodontei</taxon>
        <taxon>Myida</taxon>
        <taxon>Dreissenoidea</taxon>
        <taxon>Dreissenidae</taxon>
        <taxon>Dreissena</taxon>
    </lineage>
</organism>
<dbReference type="InterPro" id="IPR008922">
    <property type="entry name" value="Di-copper_centre_dom_sf"/>
</dbReference>
<dbReference type="EMBL" id="JAIWYP010000009">
    <property type="protein sequence ID" value="KAH3776234.1"/>
    <property type="molecule type" value="Genomic_DNA"/>
</dbReference>
<dbReference type="SUPFAM" id="SSF48056">
    <property type="entry name" value="Di-copper centre-containing domain"/>
    <property type="match status" value="1"/>
</dbReference>
<gene>
    <name evidence="2" type="ORF">DPMN_177654</name>
</gene>
<evidence type="ECO:0000313" key="2">
    <source>
        <dbReference type="EMBL" id="KAH3776234.1"/>
    </source>
</evidence>
<comment type="caution">
    <text evidence="2">The sequence shown here is derived from an EMBL/GenBank/DDBJ whole genome shotgun (WGS) entry which is preliminary data.</text>
</comment>
<proteinExistence type="predicted"/>
<protein>
    <recommendedName>
        <fullName evidence="1">Tyrosinase copper-binding domain-containing protein</fullName>
    </recommendedName>
</protein>
<dbReference type="Proteomes" id="UP000828390">
    <property type="component" value="Unassembled WGS sequence"/>
</dbReference>
<name>A0A9D4EC14_DREPO</name>
<dbReference type="Pfam" id="PF00264">
    <property type="entry name" value="Tyrosinase"/>
    <property type="match status" value="1"/>
</dbReference>
<dbReference type="GO" id="GO:0016491">
    <property type="term" value="F:oxidoreductase activity"/>
    <property type="evidence" value="ECO:0007669"/>
    <property type="project" value="InterPro"/>
</dbReference>
<reference evidence="2" key="2">
    <citation type="submission" date="2020-11" db="EMBL/GenBank/DDBJ databases">
        <authorList>
            <person name="McCartney M.A."/>
            <person name="Auch B."/>
            <person name="Kono T."/>
            <person name="Mallez S."/>
            <person name="Becker A."/>
            <person name="Gohl D.M."/>
            <person name="Silverstein K.A.T."/>
            <person name="Koren S."/>
            <person name="Bechman K.B."/>
            <person name="Herman A."/>
            <person name="Abrahante J.E."/>
            <person name="Garbe J."/>
        </authorList>
    </citation>
    <scope>NUCLEOTIDE SEQUENCE</scope>
    <source>
        <strain evidence="2">Duluth1</strain>
        <tissue evidence="2">Whole animal</tissue>
    </source>
</reference>
<reference evidence="2" key="1">
    <citation type="journal article" date="2019" name="bioRxiv">
        <title>The Genome of the Zebra Mussel, Dreissena polymorpha: A Resource for Invasive Species Research.</title>
        <authorList>
            <person name="McCartney M.A."/>
            <person name="Auch B."/>
            <person name="Kono T."/>
            <person name="Mallez S."/>
            <person name="Zhang Y."/>
            <person name="Obille A."/>
            <person name="Becker A."/>
            <person name="Abrahante J.E."/>
            <person name="Garbe J."/>
            <person name="Badalamenti J.P."/>
            <person name="Herman A."/>
            <person name="Mangelson H."/>
            <person name="Liachko I."/>
            <person name="Sullivan S."/>
            <person name="Sone E.D."/>
            <person name="Koren S."/>
            <person name="Silverstein K.A.T."/>
            <person name="Beckman K.B."/>
            <person name="Gohl D.M."/>
        </authorList>
    </citation>
    <scope>NUCLEOTIDE SEQUENCE</scope>
    <source>
        <strain evidence="2">Duluth1</strain>
        <tissue evidence="2">Whole animal</tissue>
    </source>
</reference>
<dbReference type="InterPro" id="IPR002227">
    <property type="entry name" value="Tyrosinase_Cu-bd"/>
</dbReference>
<evidence type="ECO:0000259" key="1">
    <source>
        <dbReference type="Pfam" id="PF00264"/>
    </source>
</evidence>
<feature type="domain" description="Tyrosinase copper-binding" evidence="1">
    <location>
        <begin position="2"/>
        <end position="119"/>
    </location>
</feature>
<accession>A0A9D4EC14</accession>
<dbReference type="AlphaFoldDB" id="A0A9D4EC14"/>
<evidence type="ECO:0000313" key="3">
    <source>
        <dbReference type="Proteomes" id="UP000828390"/>
    </source>
</evidence>